<dbReference type="Proteomes" id="UP001172684">
    <property type="component" value="Unassembled WGS sequence"/>
</dbReference>
<evidence type="ECO:0000256" key="2">
    <source>
        <dbReference type="SAM" id="SignalP"/>
    </source>
</evidence>
<evidence type="ECO:0000256" key="1">
    <source>
        <dbReference type="SAM" id="MobiDB-lite"/>
    </source>
</evidence>
<gene>
    <name evidence="3" type="ORF">H2201_009183</name>
</gene>
<protein>
    <recommendedName>
        <fullName evidence="5">Ubiquitin 3 binding protein But2 C-terminal domain-containing protein</fullName>
    </recommendedName>
</protein>
<evidence type="ECO:0000313" key="3">
    <source>
        <dbReference type="EMBL" id="KAJ9653007.1"/>
    </source>
</evidence>
<feature type="region of interest" description="Disordered" evidence="1">
    <location>
        <begin position="185"/>
        <end position="277"/>
    </location>
</feature>
<accession>A0ABQ9NGD3</accession>
<feature type="signal peptide" evidence="2">
    <location>
        <begin position="1"/>
        <end position="22"/>
    </location>
</feature>
<keyword evidence="2" id="KW-0732">Signal</keyword>
<feature type="chain" id="PRO_5045047000" description="Ubiquitin 3 binding protein But2 C-terminal domain-containing protein" evidence="2">
    <location>
        <begin position="23"/>
        <end position="440"/>
    </location>
</feature>
<comment type="caution">
    <text evidence="3">The sequence shown here is derived from an EMBL/GenBank/DDBJ whole genome shotgun (WGS) entry which is preliminary data.</text>
</comment>
<organism evidence="3 4">
    <name type="scientific">Coniosporium apollinis</name>
    <dbReference type="NCBI Taxonomy" id="61459"/>
    <lineage>
        <taxon>Eukaryota</taxon>
        <taxon>Fungi</taxon>
        <taxon>Dikarya</taxon>
        <taxon>Ascomycota</taxon>
        <taxon>Pezizomycotina</taxon>
        <taxon>Dothideomycetes</taxon>
        <taxon>Dothideomycetes incertae sedis</taxon>
        <taxon>Coniosporium</taxon>
    </lineage>
</organism>
<feature type="compositionally biased region" description="Low complexity" evidence="1">
    <location>
        <begin position="189"/>
        <end position="270"/>
    </location>
</feature>
<sequence>MLAKIGGLSALLLAANNSLVNASPLAVRSPADGATLFKRTLQPVGSTPSCTEFIVGQKPTGGQVCVSFTNDHLVATYPLVAGMSYNEAHLYLGLSPPTTSAPGQFQYNGYCKADGAKAATCSVPYTALPGGKDVCATRNYYIATHAALGTETGWGQGPCIDSRCRPWAMYWSFYVECAEPSQVPQIPGTKTQISQTKTQTSQTTTQTSNTKTQTSQPKTQTSETRTQTSQISQTSPTKTQTSNTKTQTSQTKTQTSQTKTTQTSEPPKQTRTPAPRVCPLGTGFGYVPGKVQTLNSFSAPANRWGWAIIVSPADLSTGLSGELYVGAGRNDISKATDAGSVSLKLSGGVITVAYHTGPEYDLGEVHIYASCSAPTTYAPGQYGFTNSLPGNADYNFEATFDRSYGNLVSCFDHGPIYFILHADVNKGYSGSGSCPAASSE</sequence>
<proteinExistence type="predicted"/>
<evidence type="ECO:0000313" key="4">
    <source>
        <dbReference type="Proteomes" id="UP001172684"/>
    </source>
</evidence>
<dbReference type="EMBL" id="JAPDRL010000359">
    <property type="protein sequence ID" value="KAJ9653007.1"/>
    <property type="molecule type" value="Genomic_DNA"/>
</dbReference>
<keyword evidence="4" id="KW-1185">Reference proteome</keyword>
<evidence type="ECO:0008006" key="5">
    <source>
        <dbReference type="Google" id="ProtNLM"/>
    </source>
</evidence>
<reference evidence="3" key="1">
    <citation type="submission" date="2022-10" db="EMBL/GenBank/DDBJ databases">
        <title>Culturing micro-colonial fungi from biological soil crusts in the Mojave desert and describing Neophaeococcomyces mojavensis, and introducing the new genera and species Taxawa tesnikishii.</title>
        <authorList>
            <person name="Kurbessoian T."/>
            <person name="Stajich J.E."/>
        </authorList>
    </citation>
    <scope>NUCLEOTIDE SEQUENCE</scope>
    <source>
        <strain evidence="3">TK_1</strain>
    </source>
</reference>
<name>A0ABQ9NGD3_9PEZI</name>